<sequence length="62" mass="6799">MPRGEGYGPTFQETFGSQDDQPYNSTSSFNMWDMSKKAKKAAAYLRSTKLGNANSGGRPFGK</sequence>
<evidence type="ECO:0000256" key="1">
    <source>
        <dbReference type="SAM" id="MobiDB-lite"/>
    </source>
</evidence>
<feature type="compositionally biased region" description="Polar residues" evidence="1">
    <location>
        <begin position="11"/>
        <end position="28"/>
    </location>
</feature>
<organism evidence="2">
    <name type="scientific">marine metagenome</name>
    <dbReference type="NCBI Taxonomy" id="408172"/>
    <lineage>
        <taxon>unclassified sequences</taxon>
        <taxon>metagenomes</taxon>
        <taxon>ecological metagenomes</taxon>
    </lineage>
</organism>
<evidence type="ECO:0000313" key="2">
    <source>
        <dbReference type="EMBL" id="SVB73090.1"/>
    </source>
</evidence>
<gene>
    <name evidence="2" type="ORF">METZ01_LOCUS225944</name>
</gene>
<feature type="region of interest" description="Disordered" evidence="1">
    <location>
        <begin position="1"/>
        <end position="28"/>
    </location>
</feature>
<accession>A0A382GD17</accession>
<proteinExistence type="predicted"/>
<reference evidence="2" key="1">
    <citation type="submission" date="2018-05" db="EMBL/GenBank/DDBJ databases">
        <authorList>
            <person name="Lanie J.A."/>
            <person name="Ng W.-L."/>
            <person name="Kazmierczak K.M."/>
            <person name="Andrzejewski T.M."/>
            <person name="Davidsen T.M."/>
            <person name="Wayne K.J."/>
            <person name="Tettelin H."/>
            <person name="Glass J.I."/>
            <person name="Rusch D."/>
            <person name="Podicherti R."/>
            <person name="Tsui H.-C.T."/>
            <person name="Winkler M.E."/>
        </authorList>
    </citation>
    <scope>NUCLEOTIDE SEQUENCE</scope>
</reference>
<protein>
    <submittedName>
        <fullName evidence="2">Uncharacterized protein</fullName>
    </submittedName>
</protein>
<dbReference type="AlphaFoldDB" id="A0A382GD17"/>
<name>A0A382GD17_9ZZZZ</name>
<dbReference type="EMBL" id="UINC01054869">
    <property type="protein sequence ID" value="SVB73090.1"/>
    <property type="molecule type" value="Genomic_DNA"/>
</dbReference>